<name>A0A4S2DTI5_9CLOT</name>
<sequence length="121" mass="14204">MNKKIIIYLIIVLLTGVQCIFMLVNNNLDEIHKNDTLETSITEEKNAKYIKEIENDFRSIKNLEVISYNNSNNEWRIKAEIKGSKEEVQNALKQLYVYDIENYSLKYIDNNISLELDLVSN</sequence>
<evidence type="ECO:0000313" key="2">
    <source>
        <dbReference type="EMBL" id="TGY44351.1"/>
    </source>
</evidence>
<accession>A0A4S2DTI5</accession>
<protein>
    <submittedName>
        <fullName evidence="2">Uncharacterized protein</fullName>
    </submittedName>
</protein>
<gene>
    <name evidence="2" type="ORF">E5347_05945</name>
</gene>
<dbReference type="Proteomes" id="UP000306888">
    <property type="component" value="Unassembled WGS sequence"/>
</dbReference>
<evidence type="ECO:0000256" key="1">
    <source>
        <dbReference type="SAM" id="Phobius"/>
    </source>
</evidence>
<proteinExistence type="predicted"/>
<dbReference type="RefSeq" id="WP_136005478.1">
    <property type="nucleotide sequence ID" value="NZ_SRYR01000001.1"/>
</dbReference>
<keyword evidence="1" id="KW-0472">Membrane</keyword>
<dbReference type="OrthoDB" id="1938509at2"/>
<comment type="caution">
    <text evidence="2">The sequence shown here is derived from an EMBL/GenBank/DDBJ whole genome shotgun (WGS) entry which is preliminary data.</text>
</comment>
<feature type="transmembrane region" description="Helical" evidence="1">
    <location>
        <begin position="6"/>
        <end position="24"/>
    </location>
</feature>
<dbReference type="EMBL" id="SRYR01000001">
    <property type="protein sequence ID" value="TGY44351.1"/>
    <property type="molecule type" value="Genomic_DNA"/>
</dbReference>
<evidence type="ECO:0000313" key="3">
    <source>
        <dbReference type="Proteomes" id="UP000306888"/>
    </source>
</evidence>
<keyword evidence="1" id="KW-1133">Transmembrane helix</keyword>
<keyword evidence="3" id="KW-1185">Reference proteome</keyword>
<reference evidence="2 3" key="1">
    <citation type="submission" date="2019-04" db="EMBL/GenBank/DDBJ databases">
        <title>Microbes associate with the intestines of laboratory mice.</title>
        <authorList>
            <person name="Navarre W."/>
            <person name="Wong E."/>
            <person name="Huang K."/>
            <person name="Tropini C."/>
            <person name="Ng K."/>
            <person name="Yu B."/>
        </authorList>
    </citation>
    <scope>NUCLEOTIDE SEQUENCE [LARGE SCALE GENOMIC DNA]</scope>
    <source>
        <strain evidence="2 3">NM50_B9-20</strain>
    </source>
</reference>
<dbReference type="AlphaFoldDB" id="A0A4S2DTI5"/>
<organism evidence="2 3">
    <name type="scientific">Clostridium sartagoforme</name>
    <dbReference type="NCBI Taxonomy" id="84031"/>
    <lineage>
        <taxon>Bacteria</taxon>
        <taxon>Bacillati</taxon>
        <taxon>Bacillota</taxon>
        <taxon>Clostridia</taxon>
        <taxon>Eubacteriales</taxon>
        <taxon>Clostridiaceae</taxon>
        <taxon>Clostridium</taxon>
    </lineage>
</organism>
<keyword evidence="1" id="KW-0812">Transmembrane</keyword>